<gene>
    <name evidence="8" type="ORF">DFP81_104172</name>
</gene>
<keyword evidence="3" id="KW-0479">Metal-binding</keyword>
<keyword evidence="9" id="KW-1185">Reference proteome</keyword>
<dbReference type="OrthoDB" id="9802805at2"/>
<evidence type="ECO:0000256" key="2">
    <source>
        <dbReference type="ARBA" id="ARBA00001946"/>
    </source>
</evidence>
<keyword evidence="6" id="KW-0464">Manganese</keyword>
<dbReference type="Gene3D" id="3.90.79.10">
    <property type="entry name" value="Nucleoside Triphosphate Pyrophosphohydrolase"/>
    <property type="match status" value="1"/>
</dbReference>
<dbReference type="EMBL" id="QUNG01000004">
    <property type="protein sequence ID" value="REG84293.1"/>
    <property type="molecule type" value="Genomic_DNA"/>
</dbReference>
<evidence type="ECO:0000256" key="4">
    <source>
        <dbReference type="ARBA" id="ARBA00022801"/>
    </source>
</evidence>
<dbReference type="CDD" id="cd03426">
    <property type="entry name" value="NUDIX_CoAse_Nudt7"/>
    <property type="match status" value="1"/>
</dbReference>
<accession>A0A3E0DNK1</accession>
<evidence type="ECO:0000256" key="1">
    <source>
        <dbReference type="ARBA" id="ARBA00001936"/>
    </source>
</evidence>
<keyword evidence="4" id="KW-0378">Hydrolase</keyword>
<comment type="caution">
    <text evidence="8">The sequence shown here is derived from an EMBL/GenBank/DDBJ whole genome shotgun (WGS) entry which is preliminary data.</text>
</comment>
<organism evidence="8 9">
    <name type="scientific">Marinomonas pollencensis</name>
    <dbReference type="NCBI Taxonomy" id="491954"/>
    <lineage>
        <taxon>Bacteria</taxon>
        <taxon>Pseudomonadati</taxon>
        <taxon>Pseudomonadota</taxon>
        <taxon>Gammaproteobacteria</taxon>
        <taxon>Oceanospirillales</taxon>
        <taxon>Oceanospirillaceae</taxon>
        <taxon>Marinomonas</taxon>
    </lineage>
</organism>
<sequence length="216" mass="24438">MSDIVQFLNAPPILANLDQIRAALDTTQEVHPIYNPDKDMSPSAYKLKYRSAAVLIPIWRSPEDDQLNVLVTKRALHMRNHPGQISFPGGKHDPDDASIQYTALRETLEEVGLAPDCFDLIGELGEYCTISGYCIKPIVAEMTRFSEMSLCEDEVKSVHWVPLDYLLDPSNYQFKTKQLGTVARGYFEINYQGIRIWGVTAGILYGLYQTLSNHIR</sequence>
<dbReference type="GO" id="GO:0046872">
    <property type="term" value="F:metal ion binding"/>
    <property type="evidence" value="ECO:0007669"/>
    <property type="project" value="UniProtKB-KW"/>
</dbReference>
<dbReference type="PANTHER" id="PTHR12992:SF11">
    <property type="entry name" value="MITOCHONDRIAL COENZYME A DIPHOSPHATASE NUDT8"/>
    <property type="match status" value="1"/>
</dbReference>
<comment type="cofactor">
    <cofactor evidence="2">
        <name>Mg(2+)</name>
        <dbReference type="ChEBI" id="CHEBI:18420"/>
    </cofactor>
</comment>
<dbReference type="Pfam" id="PF00293">
    <property type="entry name" value="NUDIX"/>
    <property type="match status" value="1"/>
</dbReference>
<comment type="cofactor">
    <cofactor evidence="1">
        <name>Mn(2+)</name>
        <dbReference type="ChEBI" id="CHEBI:29035"/>
    </cofactor>
</comment>
<evidence type="ECO:0000313" key="9">
    <source>
        <dbReference type="Proteomes" id="UP000256542"/>
    </source>
</evidence>
<dbReference type="PANTHER" id="PTHR12992">
    <property type="entry name" value="NUDIX HYDROLASE"/>
    <property type="match status" value="1"/>
</dbReference>
<dbReference type="SUPFAM" id="SSF55811">
    <property type="entry name" value="Nudix"/>
    <property type="match status" value="1"/>
</dbReference>
<dbReference type="RefSeq" id="WP_115897194.1">
    <property type="nucleotide sequence ID" value="NZ_QUNG01000004.1"/>
</dbReference>
<keyword evidence="5" id="KW-0460">Magnesium</keyword>
<dbReference type="InterPro" id="IPR045121">
    <property type="entry name" value="CoAse"/>
</dbReference>
<dbReference type="AlphaFoldDB" id="A0A3E0DNK1"/>
<dbReference type="PROSITE" id="PS51462">
    <property type="entry name" value="NUDIX"/>
    <property type="match status" value="1"/>
</dbReference>
<evidence type="ECO:0000256" key="6">
    <source>
        <dbReference type="ARBA" id="ARBA00023211"/>
    </source>
</evidence>
<dbReference type="InterPro" id="IPR000086">
    <property type="entry name" value="NUDIX_hydrolase_dom"/>
</dbReference>
<dbReference type="InterPro" id="IPR015797">
    <property type="entry name" value="NUDIX_hydrolase-like_dom_sf"/>
</dbReference>
<evidence type="ECO:0000256" key="5">
    <source>
        <dbReference type="ARBA" id="ARBA00022842"/>
    </source>
</evidence>
<proteinExistence type="predicted"/>
<dbReference type="Proteomes" id="UP000256542">
    <property type="component" value="Unassembled WGS sequence"/>
</dbReference>
<evidence type="ECO:0000256" key="3">
    <source>
        <dbReference type="ARBA" id="ARBA00022723"/>
    </source>
</evidence>
<evidence type="ECO:0000313" key="8">
    <source>
        <dbReference type="EMBL" id="REG84293.1"/>
    </source>
</evidence>
<name>A0A3E0DNK1_9GAMM</name>
<evidence type="ECO:0000259" key="7">
    <source>
        <dbReference type="PROSITE" id="PS51462"/>
    </source>
</evidence>
<dbReference type="GO" id="GO:0010945">
    <property type="term" value="F:coenzyme A diphosphatase activity"/>
    <property type="evidence" value="ECO:0007669"/>
    <property type="project" value="InterPro"/>
</dbReference>
<reference evidence="8 9" key="1">
    <citation type="submission" date="2018-08" db="EMBL/GenBank/DDBJ databases">
        <title>Genomic Encyclopedia of Type Strains, Phase III (KMG-III): the genomes of soil and plant-associated and newly described type strains.</title>
        <authorList>
            <person name="Whitman W."/>
        </authorList>
    </citation>
    <scope>NUCLEOTIDE SEQUENCE [LARGE SCALE GENOMIC DNA]</scope>
    <source>
        <strain evidence="8 9">CECT 7375</strain>
    </source>
</reference>
<protein>
    <submittedName>
        <fullName evidence="8">8-oxo-dGTP pyrophosphatase MutT (NUDIX family)</fullName>
    </submittedName>
</protein>
<feature type="domain" description="Nudix hydrolase" evidence="7">
    <location>
        <begin position="49"/>
        <end position="183"/>
    </location>
</feature>